<name>A0A8C5AAV0_GADMO</name>
<proteinExistence type="inferred from homology"/>
<dbReference type="GeneTree" id="ENSGT00940000166624"/>
<reference evidence="4" key="1">
    <citation type="submission" date="2025-08" db="UniProtKB">
        <authorList>
            <consortium name="Ensembl"/>
        </authorList>
    </citation>
    <scope>IDENTIFICATION</scope>
</reference>
<feature type="region of interest" description="Disordered" evidence="3">
    <location>
        <begin position="123"/>
        <end position="156"/>
    </location>
</feature>
<reference evidence="4" key="2">
    <citation type="submission" date="2025-09" db="UniProtKB">
        <authorList>
            <consortium name="Ensembl"/>
        </authorList>
    </citation>
    <scope>IDENTIFICATION</scope>
</reference>
<feature type="region of interest" description="Disordered" evidence="3">
    <location>
        <begin position="59"/>
        <end position="101"/>
    </location>
</feature>
<accession>A0A8C5AAV0</accession>
<feature type="compositionally biased region" description="Gly residues" evidence="3">
    <location>
        <begin position="71"/>
        <end position="84"/>
    </location>
</feature>
<gene>
    <name evidence="4" type="primary">hoatz</name>
</gene>
<dbReference type="GO" id="GO:0060271">
    <property type="term" value="P:cilium assembly"/>
    <property type="evidence" value="ECO:0007669"/>
    <property type="project" value="InterPro"/>
</dbReference>
<feature type="compositionally biased region" description="Basic and acidic residues" evidence="3">
    <location>
        <begin position="146"/>
        <end position="156"/>
    </location>
</feature>
<dbReference type="AlphaFoldDB" id="A0A8C5AAV0"/>
<dbReference type="Proteomes" id="UP000694546">
    <property type="component" value="Chromosome 2"/>
</dbReference>
<dbReference type="PANTHER" id="PTHR47231">
    <property type="entry name" value="UPF0722 PROTEIN C11ORF88"/>
    <property type="match status" value="1"/>
</dbReference>
<evidence type="ECO:0000313" key="4">
    <source>
        <dbReference type="Ensembl" id="ENSGMOP00000029482.1"/>
    </source>
</evidence>
<sequence>MSQRGSEEPRGYEVHLTVFHGSSPADVSHACQLWGSVALLPPLESRLISADISQRLPVARSCGSKTSAGAGSTGPGSQMRGGGGRGEDEEEVEERRRRSEAMAVRKEEILGLLWSQRERRLRREEVGRPGLRNQEALTPPGTRGAAADREAVQLLE</sequence>
<dbReference type="PANTHER" id="PTHR47231:SF1">
    <property type="entry name" value="CILIA- AND FLAGELLA-ASSOCIATED PROTEIN HOATZ"/>
    <property type="match status" value="1"/>
</dbReference>
<dbReference type="Ensembl" id="ENSGMOT00000046043.1">
    <property type="protein sequence ID" value="ENSGMOP00000029482.1"/>
    <property type="gene ID" value="ENSGMOG00000028408.1"/>
</dbReference>
<evidence type="ECO:0000256" key="3">
    <source>
        <dbReference type="SAM" id="MobiDB-lite"/>
    </source>
</evidence>
<evidence type="ECO:0000256" key="2">
    <source>
        <dbReference type="ARBA" id="ARBA00023657"/>
    </source>
</evidence>
<comment type="similarity">
    <text evidence="1">Belongs to the HOATZ family.</text>
</comment>
<protein>
    <recommendedName>
        <fullName evidence="2">Cilia- and flagella-associated protein HOATZ</fullName>
    </recommendedName>
</protein>
<organism evidence="4 5">
    <name type="scientific">Gadus morhua</name>
    <name type="common">Atlantic cod</name>
    <dbReference type="NCBI Taxonomy" id="8049"/>
    <lineage>
        <taxon>Eukaryota</taxon>
        <taxon>Metazoa</taxon>
        <taxon>Chordata</taxon>
        <taxon>Craniata</taxon>
        <taxon>Vertebrata</taxon>
        <taxon>Euteleostomi</taxon>
        <taxon>Actinopterygii</taxon>
        <taxon>Neopterygii</taxon>
        <taxon>Teleostei</taxon>
        <taxon>Neoteleostei</taxon>
        <taxon>Acanthomorphata</taxon>
        <taxon>Zeiogadaria</taxon>
        <taxon>Gadariae</taxon>
        <taxon>Gadiformes</taxon>
        <taxon>Gadoidei</taxon>
        <taxon>Gadidae</taxon>
        <taxon>Gadus</taxon>
    </lineage>
</organism>
<feature type="compositionally biased region" description="Low complexity" evidence="3">
    <location>
        <begin position="61"/>
        <end position="70"/>
    </location>
</feature>
<evidence type="ECO:0000313" key="5">
    <source>
        <dbReference type="Proteomes" id="UP000694546"/>
    </source>
</evidence>
<evidence type="ECO:0000256" key="1">
    <source>
        <dbReference type="ARBA" id="ARBA00023451"/>
    </source>
</evidence>
<dbReference type="OrthoDB" id="10004365at2759"/>
<dbReference type="Pfam" id="PF17664">
    <property type="entry name" value="HOATZ-like"/>
    <property type="match status" value="1"/>
</dbReference>
<dbReference type="InterPro" id="IPR040681">
    <property type="entry name" value="HOATZ-like"/>
</dbReference>
<keyword evidence="5" id="KW-1185">Reference proteome</keyword>